<dbReference type="GO" id="GO:0006446">
    <property type="term" value="P:regulation of translational initiation"/>
    <property type="evidence" value="ECO:0007669"/>
    <property type="project" value="TreeGrafter"/>
</dbReference>
<sequence>MSADSYLTITEATQEVLHKDRGSKFYGHVFPLNDEQDVPGLIAPLRNKYPKAGHHCYAWKLGAGEDHYRSNDDGEPNHSAGDPILSQVNAYEVSDVLVVVSRIFGGTKLGVGGLIQAYREAARLSLESARLMRRLITSEVQIDFEYAQMSQVMRFIDANNYTIKQQELTHTCRMIIAVPQSQQEEVVEEVNKMYPITGVAVD</sequence>
<feature type="domain" description="Impact N-terminal" evidence="2">
    <location>
        <begin position="21"/>
        <end position="125"/>
    </location>
</feature>
<evidence type="ECO:0000313" key="5">
    <source>
        <dbReference type="Proteomes" id="UP000279600"/>
    </source>
</evidence>
<dbReference type="Proteomes" id="UP000279600">
    <property type="component" value="Chromosome"/>
</dbReference>
<accession>A0A3S9MXY8</accession>
<evidence type="ECO:0000259" key="2">
    <source>
        <dbReference type="Pfam" id="PF01205"/>
    </source>
</evidence>
<dbReference type="PANTHER" id="PTHR16301:SF20">
    <property type="entry name" value="IMPACT FAMILY MEMBER YIGZ"/>
    <property type="match status" value="1"/>
</dbReference>
<proteinExistence type="inferred from homology"/>
<dbReference type="Pfam" id="PF09186">
    <property type="entry name" value="DUF1949"/>
    <property type="match status" value="1"/>
</dbReference>
<dbReference type="RefSeq" id="WP_126447020.1">
    <property type="nucleotide sequence ID" value="NZ_CP034549.1"/>
</dbReference>
<evidence type="ECO:0000313" key="4">
    <source>
        <dbReference type="EMBL" id="AZQ44007.1"/>
    </source>
</evidence>
<protein>
    <submittedName>
        <fullName evidence="4">DUF1949 domain-containing protein</fullName>
    </submittedName>
</protein>
<organism evidence="4 5">
    <name type="scientific">Nonlabens ponticola</name>
    <dbReference type="NCBI Taxonomy" id="2496866"/>
    <lineage>
        <taxon>Bacteria</taxon>
        <taxon>Pseudomonadati</taxon>
        <taxon>Bacteroidota</taxon>
        <taxon>Flavobacteriia</taxon>
        <taxon>Flavobacteriales</taxon>
        <taxon>Flavobacteriaceae</taxon>
        <taxon>Nonlabens</taxon>
    </lineage>
</organism>
<feature type="domain" description="UPF0029" evidence="3">
    <location>
        <begin position="142"/>
        <end position="191"/>
    </location>
</feature>
<dbReference type="Gene3D" id="3.30.70.240">
    <property type="match status" value="1"/>
</dbReference>
<dbReference type="GO" id="GO:0005737">
    <property type="term" value="C:cytoplasm"/>
    <property type="evidence" value="ECO:0007669"/>
    <property type="project" value="TreeGrafter"/>
</dbReference>
<name>A0A3S9MXY8_9FLAO</name>
<gene>
    <name evidence="4" type="ORF">EJ995_07080</name>
</gene>
<dbReference type="AlphaFoldDB" id="A0A3S9MXY8"/>
<dbReference type="PANTHER" id="PTHR16301">
    <property type="entry name" value="IMPACT-RELATED"/>
    <property type="match status" value="1"/>
</dbReference>
<dbReference type="KEGG" id="noj:EJ995_07080"/>
<keyword evidence="5" id="KW-1185">Reference proteome</keyword>
<dbReference type="InterPro" id="IPR015269">
    <property type="entry name" value="UPF0029_Impact_C"/>
</dbReference>
<dbReference type="SUPFAM" id="SSF54980">
    <property type="entry name" value="EF-G C-terminal domain-like"/>
    <property type="match status" value="1"/>
</dbReference>
<dbReference type="InterPro" id="IPR036956">
    <property type="entry name" value="Impact_N_sf"/>
</dbReference>
<dbReference type="InterPro" id="IPR001498">
    <property type="entry name" value="Impact_N"/>
</dbReference>
<dbReference type="InterPro" id="IPR035647">
    <property type="entry name" value="EFG_III/V"/>
</dbReference>
<dbReference type="Gene3D" id="3.30.230.30">
    <property type="entry name" value="Impact, N-terminal domain"/>
    <property type="match status" value="1"/>
</dbReference>
<evidence type="ECO:0000259" key="3">
    <source>
        <dbReference type="Pfam" id="PF09186"/>
    </source>
</evidence>
<dbReference type="InterPro" id="IPR023582">
    <property type="entry name" value="Impact"/>
</dbReference>
<evidence type="ECO:0000256" key="1">
    <source>
        <dbReference type="ARBA" id="ARBA00007665"/>
    </source>
</evidence>
<dbReference type="SUPFAM" id="SSF54211">
    <property type="entry name" value="Ribosomal protein S5 domain 2-like"/>
    <property type="match status" value="1"/>
</dbReference>
<dbReference type="Pfam" id="PF01205">
    <property type="entry name" value="Impact_N"/>
    <property type="match status" value="1"/>
</dbReference>
<dbReference type="EMBL" id="CP034549">
    <property type="protein sequence ID" value="AZQ44007.1"/>
    <property type="molecule type" value="Genomic_DNA"/>
</dbReference>
<dbReference type="InterPro" id="IPR020568">
    <property type="entry name" value="Ribosomal_Su5_D2-typ_SF"/>
</dbReference>
<reference evidence="4 5" key="1">
    <citation type="submission" date="2018-12" db="EMBL/GenBank/DDBJ databases">
        <title>Complete genome of Nonlabens sp. MJ115.</title>
        <authorList>
            <person name="Choi H.S."/>
            <person name="Jung J."/>
        </authorList>
    </citation>
    <scope>NUCLEOTIDE SEQUENCE [LARGE SCALE GENOMIC DNA]</scope>
    <source>
        <strain evidence="4 5">MJ115</strain>
    </source>
</reference>
<comment type="similarity">
    <text evidence="1">Belongs to the IMPACT family.</text>
</comment>
<dbReference type="OrthoDB" id="9813771at2"/>